<feature type="compositionally biased region" description="Basic residues" evidence="1">
    <location>
        <begin position="568"/>
        <end position="582"/>
    </location>
</feature>
<feature type="region of interest" description="Disordered" evidence="1">
    <location>
        <begin position="65"/>
        <end position="87"/>
    </location>
</feature>
<feature type="compositionally biased region" description="Basic and acidic residues" evidence="1">
    <location>
        <begin position="258"/>
        <end position="273"/>
    </location>
</feature>
<reference evidence="2 3" key="1">
    <citation type="submission" date="2015-06" db="EMBL/GenBank/DDBJ databases">
        <title>Genome sequence of Pseudoalteromonas peptidolytica.</title>
        <authorList>
            <person name="Xie B.-B."/>
            <person name="Rong J.-C."/>
            <person name="Qin Q.-L."/>
            <person name="Zhang Y.-Z."/>
        </authorList>
    </citation>
    <scope>NUCLEOTIDE SEQUENCE [LARGE SCALE GENOMIC DNA]</scope>
    <source>
        <strain evidence="2 3">F12-50-A1</strain>
    </source>
</reference>
<evidence type="ECO:0000313" key="2">
    <source>
        <dbReference type="EMBL" id="MBE0347852.1"/>
    </source>
</evidence>
<name>A0A8I0T5X4_9GAMM</name>
<evidence type="ECO:0000313" key="3">
    <source>
        <dbReference type="Proteomes" id="UP000660708"/>
    </source>
</evidence>
<feature type="compositionally biased region" description="Polar residues" evidence="1">
    <location>
        <begin position="1275"/>
        <end position="1302"/>
    </location>
</feature>
<feature type="region of interest" description="Disordered" evidence="1">
    <location>
        <begin position="561"/>
        <end position="586"/>
    </location>
</feature>
<accession>A0A8I0T5X4</accession>
<feature type="region of interest" description="Disordered" evidence="1">
    <location>
        <begin position="932"/>
        <end position="966"/>
    </location>
</feature>
<keyword evidence="3" id="KW-1185">Reference proteome</keyword>
<feature type="compositionally biased region" description="Polar residues" evidence="1">
    <location>
        <begin position="67"/>
        <end position="87"/>
    </location>
</feature>
<feature type="region of interest" description="Disordered" evidence="1">
    <location>
        <begin position="1269"/>
        <end position="1302"/>
    </location>
</feature>
<feature type="compositionally biased region" description="Polar residues" evidence="1">
    <location>
        <begin position="389"/>
        <end position="406"/>
    </location>
</feature>
<feature type="compositionally biased region" description="Polar residues" evidence="1">
    <location>
        <begin position="1033"/>
        <end position="1053"/>
    </location>
</feature>
<organism evidence="2 3">
    <name type="scientific">Pseudoalteromonas peptidolytica F12-50-A1</name>
    <dbReference type="NCBI Taxonomy" id="1315280"/>
    <lineage>
        <taxon>Bacteria</taxon>
        <taxon>Pseudomonadati</taxon>
        <taxon>Pseudomonadota</taxon>
        <taxon>Gammaproteobacteria</taxon>
        <taxon>Alteromonadales</taxon>
        <taxon>Pseudoalteromonadaceae</taxon>
        <taxon>Pseudoalteromonas</taxon>
    </lineage>
</organism>
<dbReference type="EMBL" id="AQHF01000028">
    <property type="protein sequence ID" value="MBE0347852.1"/>
    <property type="molecule type" value="Genomic_DNA"/>
</dbReference>
<evidence type="ECO:0000256" key="1">
    <source>
        <dbReference type="SAM" id="MobiDB-lite"/>
    </source>
</evidence>
<gene>
    <name evidence="2" type="ORF">PPEP_a4216</name>
</gene>
<protein>
    <submittedName>
        <fullName evidence="2">Uncharacterized protein</fullName>
    </submittedName>
</protein>
<dbReference type="RefSeq" id="WP_147388869.1">
    <property type="nucleotide sequence ID" value="NZ_AQHF01000028.1"/>
</dbReference>
<sequence>MANIAVRHIDKLRQSNALSLPNLGDVTTINSTQPSGIRIFEPRQAQPQEFALLAKRLQLAFARFKSPSPNTRQANTPISNGQSHPTLTTLPKNTATGLINAVVRGLTVQLQALNLDELKTAQHNTGQSLQNVPHALNIDKLLQGQDLSIEALRATMKMLGPMIKAFNAKQQSDHPILVQDIARQYSAQLQLSKDQSQRAQCHSALDLLSQNAAADHAQLNVLTHMDGTLTELASHIKAQSEKQQKQSQQSRALKSARRSSDLNNKEDNSDTTKDKASLFNIDKKELFKVALGTVGLDDLPELVNFDALFTSQKGAGKQSSDVNQVAPNSSTATVAKRASQAAVMLAPTDTAMMRGNTSSTVISTKAALIDVGTAQSTFDPSVPKHHSQNKNTRQPNSEIQSRSQLPVSAAKAAVPTQQHAEETHALLNAALRSLSTQLQAIAKINGTKPSALTSVNIDTLLKGQRLETHSLRQLLSDCAPLISAFNQQQKSTTPITQGRMTNSYKEMLVDAPKPQQAILQTLIKQSTSPRPQEQIAPPALAQLNILGTVNEAFARLQTQRVTATRQATKPRHKPQVNRKASNRRAEQQSILNIDKHEWLRVALGTLGLDDLPNILDLKALFSGGNPKTAKLDKRIAKPQNKSLAKRVMGSVTELFATRQPPGNTAKSTQGQKTIAPPQGRVKTTALLGGITASDVNPNASVSTKSVAAPKTLRLNNAQITIDKGSTLVIQGDKRTSAAHQNIAHTNQQRANQARTSAQGKQAHQKRARQVKANRTTWAAAPTQSLAKLATEYLPSHVTHVANPDKRPTTKQSPLQGRMSLRLLSGNSKAPTRSNTRPRLATTTGLLNKYEVITQVASLFGASLTHDTAINAASHMAPRSTRIQGQQGNITGRLLNLGASLFAEQKESLSELNQTLRLFKTILPKDSSADNLLGNLLDKQTSKREKRTNRKRNGRSNKARPTVVKRLGTGRSFISTLSRGASAAVSGIASLATGGVAALSGAPDTSHKKAHRREAKPRLGSEVKAQSRRRKTTQGKSTASKALSHTSKSISSRLPSMKGLGRAVLGGAKFVPIAGQALTAGLALLDGAAGWQRADENFALQANEKASTGQKVASAAGSILSGISFGQLDEGNTARTLYDVGSKVVNLGSHLFSGLFSNDPQGTTKSSKSQSTRLIKAAAIPLTMMTQPHTQAATTPASGQMMVQQHIPTHSSRVHTAAKHEQSKEKREQTEVANLASSLQIDTKTSIPEPLNDQVLRKDTLSHVVNKQATAKKLPASSTVKPVSASRKSVQLNRPASRSTPAQSSFGIDDYGIAIMNSILFD</sequence>
<dbReference type="Proteomes" id="UP000660708">
    <property type="component" value="Unassembled WGS sequence"/>
</dbReference>
<feature type="region of interest" description="Disordered" evidence="1">
    <location>
        <begin position="376"/>
        <end position="408"/>
    </location>
</feature>
<feature type="region of interest" description="Disordered" evidence="1">
    <location>
        <begin position="237"/>
        <end position="273"/>
    </location>
</feature>
<feature type="compositionally biased region" description="Basic residues" evidence="1">
    <location>
        <begin position="943"/>
        <end position="957"/>
    </location>
</feature>
<feature type="region of interest" description="Disordered" evidence="1">
    <location>
        <begin position="998"/>
        <end position="1053"/>
    </location>
</feature>
<comment type="caution">
    <text evidence="2">The sequence shown here is derived from an EMBL/GenBank/DDBJ whole genome shotgun (WGS) entry which is preliminary data.</text>
</comment>
<proteinExistence type="predicted"/>